<sequence length="158" mass="17351">MPSCAPTAQPEHASAIVNESGRLNSPSEDMSGQCNKRQSRKRKAFPDRAQCFLLVNLSEASVSESQGRLGYDLSLLLFFFPRIFTSEVVVKSVPVTAASHLGEQQTADDQPRLLEVILGTVDAAQAVLHRTHKLKGELVRILRDPSPEQPQQLTLATM</sequence>
<evidence type="ECO:0000313" key="3">
    <source>
        <dbReference type="Proteomes" id="UP000316759"/>
    </source>
</evidence>
<evidence type="ECO:0000313" key="2">
    <source>
        <dbReference type="EMBL" id="TPP64622.1"/>
    </source>
</evidence>
<feature type="compositionally biased region" description="Polar residues" evidence="1">
    <location>
        <begin position="21"/>
        <end position="36"/>
    </location>
</feature>
<dbReference type="OrthoDB" id="427711at2759"/>
<dbReference type="Proteomes" id="UP000316759">
    <property type="component" value="Unassembled WGS sequence"/>
</dbReference>
<reference evidence="2 3" key="1">
    <citation type="submission" date="2019-04" db="EMBL/GenBank/DDBJ databases">
        <title>Annotation for the trematode Fasciola gigantica.</title>
        <authorList>
            <person name="Choi Y.-J."/>
        </authorList>
    </citation>
    <scope>NUCLEOTIDE SEQUENCE [LARGE SCALE GENOMIC DNA]</scope>
    <source>
        <strain evidence="2">Uganda_cow_1</strain>
    </source>
</reference>
<accession>A0A504YR32</accession>
<feature type="region of interest" description="Disordered" evidence="1">
    <location>
        <begin position="1"/>
        <end position="42"/>
    </location>
</feature>
<gene>
    <name evidence="2" type="ORF">FGIG_01637</name>
</gene>
<organism evidence="2 3">
    <name type="scientific">Fasciola gigantica</name>
    <name type="common">Giant liver fluke</name>
    <dbReference type="NCBI Taxonomy" id="46835"/>
    <lineage>
        <taxon>Eukaryota</taxon>
        <taxon>Metazoa</taxon>
        <taxon>Spiralia</taxon>
        <taxon>Lophotrochozoa</taxon>
        <taxon>Platyhelminthes</taxon>
        <taxon>Trematoda</taxon>
        <taxon>Digenea</taxon>
        <taxon>Plagiorchiida</taxon>
        <taxon>Echinostomata</taxon>
        <taxon>Echinostomatoidea</taxon>
        <taxon>Fasciolidae</taxon>
        <taxon>Fasciola</taxon>
    </lineage>
</organism>
<evidence type="ECO:0000256" key="1">
    <source>
        <dbReference type="SAM" id="MobiDB-lite"/>
    </source>
</evidence>
<comment type="caution">
    <text evidence="2">The sequence shown here is derived from an EMBL/GenBank/DDBJ whole genome shotgun (WGS) entry which is preliminary data.</text>
</comment>
<proteinExistence type="predicted"/>
<protein>
    <submittedName>
        <fullName evidence="2">Uncharacterized protein</fullName>
    </submittedName>
</protein>
<dbReference type="AlphaFoldDB" id="A0A504YR32"/>
<dbReference type="EMBL" id="SUNJ01004205">
    <property type="protein sequence ID" value="TPP64622.1"/>
    <property type="molecule type" value="Genomic_DNA"/>
</dbReference>
<name>A0A504YR32_FASGI</name>
<keyword evidence="3" id="KW-1185">Reference proteome</keyword>